<dbReference type="GO" id="GO:0000162">
    <property type="term" value="P:L-tryptophan biosynthetic process"/>
    <property type="evidence" value="ECO:0007669"/>
    <property type="project" value="UniProtKB-UniRule"/>
</dbReference>
<feature type="domain" description="Indole-3-glycerol phosphate synthase" evidence="9">
    <location>
        <begin position="7"/>
        <end position="255"/>
    </location>
</feature>
<comment type="pathway">
    <text evidence="2 8">Amino-acid biosynthesis; L-tryptophan biosynthesis; L-tryptophan from chorismate: step 4/5.</text>
</comment>
<keyword evidence="6 8" id="KW-0057">Aromatic amino acid biosynthesis</keyword>
<comment type="similarity">
    <text evidence="8">Belongs to the TrpC family.</text>
</comment>
<dbReference type="GO" id="GO:0004640">
    <property type="term" value="F:phosphoribosylanthranilate isomerase activity"/>
    <property type="evidence" value="ECO:0007669"/>
    <property type="project" value="TreeGrafter"/>
</dbReference>
<name>A0A9D5JYS6_9BACT</name>
<gene>
    <name evidence="8 10" type="primary">trpC</name>
    <name evidence="10" type="ORF">GF339_17005</name>
</gene>
<dbReference type="Gene3D" id="3.20.20.70">
    <property type="entry name" value="Aldolase class I"/>
    <property type="match status" value="1"/>
</dbReference>
<evidence type="ECO:0000256" key="8">
    <source>
        <dbReference type="HAMAP-Rule" id="MF_00134"/>
    </source>
</evidence>
<dbReference type="Pfam" id="PF00218">
    <property type="entry name" value="IGPS"/>
    <property type="match status" value="1"/>
</dbReference>
<dbReference type="PROSITE" id="PS00614">
    <property type="entry name" value="IGPS"/>
    <property type="match status" value="1"/>
</dbReference>
<evidence type="ECO:0000256" key="2">
    <source>
        <dbReference type="ARBA" id="ARBA00004696"/>
    </source>
</evidence>
<dbReference type="InterPro" id="IPR001468">
    <property type="entry name" value="Indole-3-GlycerolPSynthase_CS"/>
</dbReference>
<sequence length="265" mass="28707">MPAPNILDKILAHKQTEIAARKEQCPESMLQERLAQNRFAISLANALSRQGLSVIAEIKKASPSAGVIREHFNPVAIAKAYVRAGTNAISMLTDAHFFQGAITFIEDVRPVVPVPILRKDFIIDPYQLVEAKAYGADAVLLIVAALDPKQLKHLLAKTAELGLEALVEVHSADEMQIAIDAGAHIIGINNRNLETFAIDLATTEQLVPLAPAGTVTVGESGIHTPEDIRRMIRAGVDAVLVGTHFMQHPDPGIALERFLRVCQAM</sequence>
<dbReference type="InterPro" id="IPR013798">
    <property type="entry name" value="Indole-3-glycerol_P_synth_dom"/>
</dbReference>
<reference evidence="10" key="1">
    <citation type="submission" date="2019-11" db="EMBL/GenBank/DDBJ databases">
        <title>Microbial mats filling the niche in hypersaline microbial mats.</title>
        <authorList>
            <person name="Wong H.L."/>
            <person name="Macleod F.I."/>
            <person name="White R.A. III"/>
            <person name="Burns B.P."/>
        </authorList>
    </citation>
    <scope>NUCLEOTIDE SEQUENCE</scope>
    <source>
        <strain evidence="10">Rbin_158</strain>
    </source>
</reference>
<evidence type="ECO:0000313" key="11">
    <source>
        <dbReference type="Proteomes" id="UP000649604"/>
    </source>
</evidence>
<organism evidence="10 11">
    <name type="scientific">candidate division KSB3 bacterium</name>
    <dbReference type="NCBI Taxonomy" id="2044937"/>
    <lineage>
        <taxon>Bacteria</taxon>
        <taxon>candidate division KSB3</taxon>
    </lineage>
</organism>
<dbReference type="Proteomes" id="UP000649604">
    <property type="component" value="Unassembled WGS sequence"/>
</dbReference>
<dbReference type="AlphaFoldDB" id="A0A9D5JYS6"/>
<dbReference type="HAMAP" id="MF_00134_A">
    <property type="entry name" value="IGPS_A"/>
    <property type="match status" value="1"/>
</dbReference>
<keyword evidence="7 8" id="KW-0456">Lyase</keyword>
<keyword evidence="3 8" id="KW-0028">Amino-acid biosynthesis</keyword>
<proteinExistence type="inferred from homology"/>
<dbReference type="CDD" id="cd00331">
    <property type="entry name" value="IGPS"/>
    <property type="match status" value="1"/>
</dbReference>
<evidence type="ECO:0000256" key="5">
    <source>
        <dbReference type="ARBA" id="ARBA00022822"/>
    </source>
</evidence>
<evidence type="ECO:0000256" key="4">
    <source>
        <dbReference type="ARBA" id="ARBA00022793"/>
    </source>
</evidence>
<accession>A0A9D5JYS6</accession>
<evidence type="ECO:0000259" key="9">
    <source>
        <dbReference type="Pfam" id="PF00218"/>
    </source>
</evidence>
<dbReference type="EMBL" id="WJJP01000555">
    <property type="protein sequence ID" value="MBD3326287.1"/>
    <property type="molecule type" value="Genomic_DNA"/>
</dbReference>
<evidence type="ECO:0000256" key="3">
    <source>
        <dbReference type="ARBA" id="ARBA00022605"/>
    </source>
</evidence>
<comment type="caution">
    <text evidence="10">The sequence shown here is derived from an EMBL/GenBank/DDBJ whole genome shotgun (WGS) entry which is preliminary data.</text>
</comment>
<dbReference type="InterPro" id="IPR045186">
    <property type="entry name" value="Indole-3-glycerol_P_synth"/>
</dbReference>
<dbReference type="PANTHER" id="PTHR22854:SF2">
    <property type="entry name" value="INDOLE-3-GLYCEROL-PHOSPHATE SYNTHASE"/>
    <property type="match status" value="1"/>
</dbReference>
<comment type="catalytic activity">
    <reaction evidence="1 8">
        <text>1-(2-carboxyphenylamino)-1-deoxy-D-ribulose 5-phosphate + H(+) = (1S,2R)-1-C-(indol-3-yl)glycerol 3-phosphate + CO2 + H2O</text>
        <dbReference type="Rhea" id="RHEA:23476"/>
        <dbReference type="ChEBI" id="CHEBI:15377"/>
        <dbReference type="ChEBI" id="CHEBI:15378"/>
        <dbReference type="ChEBI" id="CHEBI:16526"/>
        <dbReference type="ChEBI" id="CHEBI:58613"/>
        <dbReference type="ChEBI" id="CHEBI:58866"/>
        <dbReference type="EC" id="4.1.1.48"/>
    </reaction>
</comment>
<dbReference type="InterPro" id="IPR011060">
    <property type="entry name" value="RibuloseP-bd_barrel"/>
</dbReference>
<dbReference type="FunFam" id="3.20.20.70:FF:000024">
    <property type="entry name" value="Indole-3-glycerol phosphate synthase"/>
    <property type="match status" value="1"/>
</dbReference>
<dbReference type="NCBIfam" id="NF001377">
    <property type="entry name" value="PRK00278.2-4"/>
    <property type="match status" value="1"/>
</dbReference>
<dbReference type="SUPFAM" id="SSF51366">
    <property type="entry name" value="Ribulose-phoshate binding barrel"/>
    <property type="match status" value="1"/>
</dbReference>
<evidence type="ECO:0000256" key="6">
    <source>
        <dbReference type="ARBA" id="ARBA00023141"/>
    </source>
</evidence>
<evidence type="ECO:0000313" key="10">
    <source>
        <dbReference type="EMBL" id="MBD3326287.1"/>
    </source>
</evidence>
<evidence type="ECO:0000256" key="1">
    <source>
        <dbReference type="ARBA" id="ARBA00001633"/>
    </source>
</evidence>
<keyword evidence="5 8" id="KW-0822">Tryptophan biosynthesis</keyword>
<dbReference type="EC" id="4.1.1.48" evidence="8"/>
<dbReference type="InterPro" id="IPR013785">
    <property type="entry name" value="Aldolase_TIM"/>
</dbReference>
<dbReference type="GO" id="GO:0004425">
    <property type="term" value="F:indole-3-glycerol-phosphate synthase activity"/>
    <property type="evidence" value="ECO:0007669"/>
    <property type="project" value="UniProtKB-UniRule"/>
</dbReference>
<protein>
    <recommendedName>
        <fullName evidence="8">Indole-3-glycerol phosphate synthase</fullName>
        <shortName evidence="8">IGPS</shortName>
        <ecNumber evidence="8">4.1.1.48</ecNumber>
    </recommendedName>
</protein>
<keyword evidence="4 8" id="KW-0210">Decarboxylase</keyword>
<dbReference type="HAMAP" id="MF_00134_B">
    <property type="entry name" value="IGPS_B"/>
    <property type="match status" value="1"/>
</dbReference>
<dbReference type="PANTHER" id="PTHR22854">
    <property type="entry name" value="TRYPTOPHAN BIOSYNTHESIS PROTEIN"/>
    <property type="match status" value="1"/>
</dbReference>
<evidence type="ECO:0000256" key="7">
    <source>
        <dbReference type="ARBA" id="ARBA00023239"/>
    </source>
</evidence>